<evidence type="ECO:0000256" key="1">
    <source>
        <dbReference type="ARBA" id="ARBA00023157"/>
    </source>
</evidence>
<sequence length="175" mass="19214">MVPSCIKVAMLAAVVALASADCPPYWTAYMDKCLQIFNKPMTWDEAEDFCMGYSTCEGNQVGHLASITDAGVNNFIVRYKKMIEVAGEPAAKVWIGLNDLTMEGLFEWTSGVNVTYTNWEMGQPNNGQGQENCVALPGLNTIDQWDDTNCVQALPFVCELPGVDPNAQQMVCPIF</sequence>
<gene>
    <name evidence="4" type="ORF">BSL78_07760</name>
</gene>
<dbReference type="OrthoDB" id="7357196at2759"/>
<feature type="domain" description="C-type lectin" evidence="3">
    <location>
        <begin position="29"/>
        <end position="159"/>
    </location>
</feature>
<proteinExistence type="predicted"/>
<dbReference type="PANTHER" id="PTHR22803">
    <property type="entry name" value="MANNOSE, PHOSPHOLIPASE, LECTIN RECEPTOR RELATED"/>
    <property type="match status" value="1"/>
</dbReference>
<dbReference type="Proteomes" id="UP000230750">
    <property type="component" value="Unassembled WGS sequence"/>
</dbReference>
<feature type="chain" id="PRO_5013701396" evidence="2">
    <location>
        <begin position="21"/>
        <end position="175"/>
    </location>
</feature>
<dbReference type="PROSITE" id="PS00615">
    <property type="entry name" value="C_TYPE_LECTIN_1"/>
    <property type="match status" value="1"/>
</dbReference>
<comment type="caution">
    <text evidence="4">The sequence shown here is derived from an EMBL/GenBank/DDBJ whole genome shotgun (WGS) entry which is preliminary data.</text>
</comment>
<feature type="signal peptide" evidence="2">
    <location>
        <begin position="1"/>
        <end position="20"/>
    </location>
</feature>
<evidence type="ECO:0000313" key="4">
    <source>
        <dbReference type="EMBL" id="PIK55336.1"/>
    </source>
</evidence>
<dbReference type="InterPro" id="IPR018378">
    <property type="entry name" value="C-type_lectin_CS"/>
</dbReference>
<dbReference type="SMART" id="SM00034">
    <property type="entry name" value="CLECT"/>
    <property type="match status" value="1"/>
</dbReference>
<organism evidence="4 5">
    <name type="scientific">Stichopus japonicus</name>
    <name type="common">Sea cucumber</name>
    <dbReference type="NCBI Taxonomy" id="307972"/>
    <lineage>
        <taxon>Eukaryota</taxon>
        <taxon>Metazoa</taxon>
        <taxon>Echinodermata</taxon>
        <taxon>Eleutherozoa</taxon>
        <taxon>Echinozoa</taxon>
        <taxon>Holothuroidea</taxon>
        <taxon>Aspidochirotacea</taxon>
        <taxon>Aspidochirotida</taxon>
        <taxon>Stichopodidae</taxon>
        <taxon>Apostichopus</taxon>
    </lineage>
</organism>
<evidence type="ECO:0000256" key="2">
    <source>
        <dbReference type="SAM" id="SignalP"/>
    </source>
</evidence>
<dbReference type="Gene3D" id="3.10.100.10">
    <property type="entry name" value="Mannose-Binding Protein A, subunit A"/>
    <property type="match status" value="1"/>
</dbReference>
<keyword evidence="2" id="KW-0732">Signal</keyword>
<keyword evidence="5" id="KW-1185">Reference proteome</keyword>
<protein>
    <submittedName>
        <fullName evidence="4">Putative echinoidin-like</fullName>
    </submittedName>
</protein>
<dbReference type="SUPFAM" id="SSF56436">
    <property type="entry name" value="C-type lectin-like"/>
    <property type="match status" value="1"/>
</dbReference>
<dbReference type="PROSITE" id="PS50041">
    <property type="entry name" value="C_TYPE_LECTIN_2"/>
    <property type="match status" value="1"/>
</dbReference>
<reference evidence="4 5" key="1">
    <citation type="journal article" date="2017" name="PLoS Biol.">
        <title>The sea cucumber genome provides insights into morphological evolution and visceral regeneration.</title>
        <authorList>
            <person name="Zhang X."/>
            <person name="Sun L."/>
            <person name="Yuan J."/>
            <person name="Sun Y."/>
            <person name="Gao Y."/>
            <person name="Zhang L."/>
            <person name="Li S."/>
            <person name="Dai H."/>
            <person name="Hamel J.F."/>
            <person name="Liu C."/>
            <person name="Yu Y."/>
            <person name="Liu S."/>
            <person name="Lin W."/>
            <person name="Guo K."/>
            <person name="Jin S."/>
            <person name="Xu P."/>
            <person name="Storey K.B."/>
            <person name="Huan P."/>
            <person name="Zhang T."/>
            <person name="Zhou Y."/>
            <person name="Zhang J."/>
            <person name="Lin C."/>
            <person name="Li X."/>
            <person name="Xing L."/>
            <person name="Huo D."/>
            <person name="Sun M."/>
            <person name="Wang L."/>
            <person name="Mercier A."/>
            <person name="Li F."/>
            <person name="Yang H."/>
            <person name="Xiang J."/>
        </authorList>
    </citation>
    <scope>NUCLEOTIDE SEQUENCE [LARGE SCALE GENOMIC DNA]</scope>
    <source>
        <strain evidence="4">Shaxun</strain>
        <tissue evidence="4">Muscle</tissue>
    </source>
</reference>
<dbReference type="InterPro" id="IPR001304">
    <property type="entry name" value="C-type_lectin-like"/>
</dbReference>
<accession>A0A2G8L4Z4</accession>
<keyword evidence="1" id="KW-1015">Disulfide bond</keyword>
<dbReference type="Pfam" id="PF00059">
    <property type="entry name" value="Lectin_C"/>
    <property type="match status" value="1"/>
</dbReference>
<dbReference type="InterPro" id="IPR016187">
    <property type="entry name" value="CTDL_fold"/>
</dbReference>
<dbReference type="InterPro" id="IPR016186">
    <property type="entry name" value="C-type_lectin-like/link_sf"/>
</dbReference>
<dbReference type="EMBL" id="MRZV01000219">
    <property type="protein sequence ID" value="PIK55336.1"/>
    <property type="molecule type" value="Genomic_DNA"/>
</dbReference>
<dbReference type="AlphaFoldDB" id="A0A2G8L4Z4"/>
<dbReference type="InterPro" id="IPR050111">
    <property type="entry name" value="C-type_lectin/snaclec_domain"/>
</dbReference>
<evidence type="ECO:0000259" key="3">
    <source>
        <dbReference type="PROSITE" id="PS50041"/>
    </source>
</evidence>
<evidence type="ECO:0000313" key="5">
    <source>
        <dbReference type="Proteomes" id="UP000230750"/>
    </source>
</evidence>
<dbReference type="STRING" id="307972.A0A2G8L4Z4"/>
<name>A0A2G8L4Z4_STIJA</name>